<protein>
    <submittedName>
        <fullName evidence="2">Putative signal transduction protein</fullName>
    </submittedName>
</protein>
<feature type="domain" description="HDOD" evidence="1">
    <location>
        <begin position="8"/>
        <end position="192"/>
    </location>
</feature>
<sequence length="223" mass="23833">MEIRFDITSGDAVVLARFLRTLGDDEAGFAELAQVAAADPGLAASILKLANSSYYGLAGSVERLEFACAIVGILGLRSLTVAELARRQGPYPEGLAAFTTLLAAQMAERSPHTSVDPQVALSTGLVATLGWILAAQQDPVGYATWHDLALEDRRAFEVERWGRPLASLSQEALRHWAFPEVILDAVGELDAAGDVSTLGRLLRESWRAASERLGPDGAMLMSV</sequence>
<dbReference type="RefSeq" id="WP_015798289.1">
    <property type="nucleotide sequence ID" value="NC_013124.1"/>
</dbReference>
<organism evidence="2 3">
    <name type="scientific">Acidimicrobium ferrooxidans (strain DSM 10331 / JCM 15462 / NBRC 103882 / ICP)</name>
    <dbReference type="NCBI Taxonomy" id="525909"/>
    <lineage>
        <taxon>Bacteria</taxon>
        <taxon>Bacillati</taxon>
        <taxon>Actinomycetota</taxon>
        <taxon>Acidimicrobiia</taxon>
        <taxon>Acidimicrobiales</taxon>
        <taxon>Acidimicrobiaceae</taxon>
        <taxon>Acidimicrobium</taxon>
    </lineage>
</organism>
<reference evidence="2 3" key="1">
    <citation type="journal article" date="2009" name="Stand. Genomic Sci.">
        <title>Complete genome sequence of Acidimicrobium ferrooxidans type strain (ICP).</title>
        <authorList>
            <person name="Clum A."/>
            <person name="Nolan M."/>
            <person name="Lang E."/>
            <person name="Glavina Del Rio T."/>
            <person name="Tice H."/>
            <person name="Copeland A."/>
            <person name="Cheng J.F."/>
            <person name="Lucas S."/>
            <person name="Chen F."/>
            <person name="Bruce D."/>
            <person name="Goodwin L."/>
            <person name="Pitluck S."/>
            <person name="Ivanova N."/>
            <person name="Mavrommatis K."/>
            <person name="Mikhailova N."/>
            <person name="Pati A."/>
            <person name="Chen A."/>
            <person name="Palaniappan K."/>
            <person name="Goker M."/>
            <person name="Spring S."/>
            <person name="Land M."/>
            <person name="Hauser L."/>
            <person name="Chang Y.J."/>
            <person name="Jeffries C.C."/>
            <person name="Chain P."/>
            <person name="Bristow J."/>
            <person name="Eisen J.A."/>
            <person name="Markowitz V."/>
            <person name="Hugenholtz P."/>
            <person name="Kyrpides N.C."/>
            <person name="Klenk H.P."/>
            <person name="Lapidus A."/>
        </authorList>
    </citation>
    <scope>NUCLEOTIDE SEQUENCE [LARGE SCALE GENOMIC DNA]</scope>
    <source>
        <strain evidence="3">DSM 10331 / JCM 15462 / NBRC 103882 / ICP</strain>
    </source>
</reference>
<dbReference type="STRING" id="525909.Afer_0854"/>
<dbReference type="InterPro" id="IPR013976">
    <property type="entry name" value="HDOD"/>
</dbReference>
<proteinExistence type="predicted"/>
<dbReference type="Gene3D" id="1.10.3210.10">
    <property type="entry name" value="Hypothetical protein af1432"/>
    <property type="match status" value="1"/>
</dbReference>
<dbReference type="PANTHER" id="PTHR33525">
    <property type="match status" value="1"/>
</dbReference>
<gene>
    <name evidence="2" type="ordered locus">Afer_0854</name>
</gene>
<accession>C7LYJ2</accession>
<dbReference type="Pfam" id="PF08668">
    <property type="entry name" value="HDOD"/>
    <property type="match status" value="1"/>
</dbReference>
<dbReference type="OrthoDB" id="5189643at2"/>
<dbReference type="InterPro" id="IPR052340">
    <property type="entry name" value="RNase_Y/CdgJ"/>
</dbReference>
<dbReference type="EMBL" id="CP001631">
    <property type="protein sequence ID" value="ACU53800.1"/>
    <property type="molecule type" value="Genomic_DNA"/>
</dbReference>
<dbReference type="HOGENOM" id="CLU_1238013_0_0_11"/>
<dbReference type="Proteomes" id="UP000000771">
    <property type="component" value="Chromosome"/>
</dbReference>
<name>C7LYJ2_ACIFD</name>
<keyword evidence="3" id="KW-1185">Reference proteome</keyword>
<dbReference type="eggNOG" id="COG1639">
    <property type="taxonomic scope" value="Bacteria"/>
</dbReference>
<dbReference type="SUPFAM" id="SSF109604">
    <property type="entry name" value="HD-domain/PDEase-like"/>
    <property type="match status" value="1"/>
</dbReference>
<evidence type="ECO:0000259" key="1">
    <source>
        <dbReference type="PROSITE" id="PS51833"/>
    </source>
</evidence>
<evidence type="ECO:0000313" key="2">
    <source>
        <dbReference type="EMBL" id="ACU53800.1"/>
    </source>
</evidence>
<dbReference type="AlphaFoldDB" id="C7LYJ2"/>
<dbReference type="PANTHER" id="PTHR33525:SF4">
    <property type="entry name" value="CYCLIC DI-GMP PHOSPHODIESTERASE CDGJ"/>
    <property type="match status" value="1"/>
</dbReference>
<dbReference type="PROSITE" id="PS51833">
    <property type="entry name" value="HDOD"/>
    <property type="match status" value="1"/>
</dbReference>
<evidence type="ECO:0000313" key="3">
    <source>
        <dbReference type="Proteomes" id="UP000000771"/>
    </source>
</evidence>
<dbReference type="KEGG" id="afo:Afer_0854"/>